<name>A0A0A9FF63_ARUDO</name>
<reference evidence="2" key="1">
    <citation type="submission" date="2014-09" db="EMBL/GenBank/DDBJ databases">
        <authorList>
            <person name="Magalhaes I.L.F."/>
            <person name="Oliveira U."/>
            <person name="Santos F.R."/>
            <person name="Vidigal T.H.D.A."/>
            <person name="Brescovit A.D."/>
            <person name="Santos A.J."/>
        </authorList>
    </citation>
    <scope>NUCLEOTIDE SEQUENCE</scope>
    <source>
        <tissue evidence="2">Shoot tissue taken approximately 20 cm above the soil surface</tissue>
    </source>
</reference>
<sequence>MSQRKNLHEELAPTRQEMPPPG</sequence>
<protein>
    <submittedName>
        <fullName evidence="2">Uncharacterized protein</fullName>
    </submittedName>
</protein>
<accession>A0A0A9FF63</accession>
<dbReference type="EMBL" id="GBRH01189130">
    <property type="protein sequence ID" value="JAE08766.1"/>
    <property type="molecule type" value="Transcribed_RNA"/>
</dbReference>
<feature type="region of interest" description="Disordered" evidence="1">
    <location>
        <begin position="1"/>
        <end position="22"/>
    </location>
</feature>
<reference evidence="2" key="2">
    <citation type="journal article" date="2015" name="Data Brief">
        <title>Shoot transcriptome of the giant reed, Arundo donax.</title>
        <authorList>
            <person name="Barrero R.A."/>
            <person name="Guerrero F.D."/>
            <person name="Moolhuijzen P."/>
            <person name="Goolsby J.A."/>
            <person name="Tidwell J."/>
            <person name="Bellgard S.E."/>
            <person name="Bellgard M.I."/>
        </authorList>
    </citation>
    <scope>NUCLEOTIDE SEQUENCE</scope>
    <source>
        <tissue evidence="2">Shoot tissue taken approximately 20 cm above the soil surface</tissue>
    </source>
</reference>
<organism evidence="2">
    <name type="scientific">Arundo donax</name>
    <name type="common">Giant reed</name>
    <name type="synonym">Donax arundinaceus</name>
    <dbReference type="NCBI Taxonomy" id="35708"/>
    <lineage>
        <taxon>Eukaryota</taxon>
        <taxon>Viridiplantae</taxon>
        <taxon>Streptophyta</taxon>
        <taxon>Embryophyta</taxon>
        <taxon>Tracheophyta</taxon>
        <taxon>Spermatophyta</taxon>
        <taxon>Magnoliopsida</taxon>
        <taxon>Liliopsida</taxon>
        <taxon>Poales</taxon>
        <taxon>Poaceae</taxon>
        <taxon>PACMAD clade</taxon>
        <taxon>Arundinoideae</taxon>
        <taxon>Arundineae</taxon>
        <taxon>Arundo</taxon>
    </lineage>
</organism>
<dbReference type="AlphaFoldDB" id="A0A0A9FF63"/>
<proteinExistence type="predicted"/>
<evidence type="ECO:0000256" key="1">
    <source>
        <dbReference type="SAM" id="MobiDB-lite"/>
    </source>
</evidence>
<feature type="compositionally biased region" description="Basic and acidic residues" evidence="1">
    <location>
        <begin position="1"/>
        <end position="12"/>
    </location>
</feature>
<evidence type="ECO:0000313" key="2">
    <source>
        <dbReference type="EMBL" id="JAE08766.1"/>
    </source>
</evidence>